<dbReference type="RefSeq" id="WP_219871965.1">
    <property type="nucleotide sequence ID" value="NZ_JAHZIJ010000004.1"/>
</dbReference>
<keyword evidence="2" id="KW-1185">Reference proteome</keyword>
<proteinExistence type="predicted"/>
<organism evidence="1 2">
    <name type="scientific">Paenibacillus oenotherae</name>
    <dbReference type="NCBI Taxonomy" id="1435645"/>
    <lineage>
        <taxon>Bacteria</taxon>
        <taxon>Bacillati</taxon>
        <taxon>Bacillota</taxon>
        <taxon>Bacilli</taxon>
        <taxon>Bacillales</taxon>
        <taxon>Paenibacillaceae</taxon>
        <taxon>Paenibacillus</taxon>
    </lineage>
</organism>
<name>A0ABS7D4A8_9BACL</name>
<protein>
    <submittedName>
        <fullName evidence="1">Uncharacterized protein</fullName>
    </submittedName>
</protein>
<reference evidence="1 2" key="1">
    <citation type="submission" date="2021-07" db="EMBL/GenBank/DDBJ databases">
        <title>Paenibacillus radiodurans sp. nov., isolated from the southeastern edge of Tengger Desert.</title>
        <authorList>
            <person name="Zhang G."/>
        </authorList>
    </citation>
    <scope>NUCLEOTIDE SEQUENCE [LARGE SCALE GENOMIC DNA]</scope>
    <source>
        <strain evidence="1 2">DT7-4</strain>
    </source>
</reference>
<sequence length="243" mass="26035">MIVLTSCGATANESPANPAAAMEQNTEQQVAAAPHSDIRETVALQFSAYEASSNPLPLRSLAADEYTRISTKEMSRYAIEIYKKAGDDETIYAALQIGPDAYEIGQIGYPSAPDDLYTVQDVQALSAEYIKVTGVCGANCPITYYIKLNDQIPVLHSRIDAHTAEADINGDGSNEMIATVGTAADTTIYQASGDDIVAANVNEALDAQAVLYQSSANLFQSYAAGELEPTNWSFKENALHRVP</sequence>
<accession>A0ABS7D4A8</accession>
<dbReference type="EMBL" id="JAHZIJ010000004">
    <property type="protein sequence ID" value="MBW7474720.1"/>
    <property type="molecule type" value="Genomic_DNA"/>
</dbReference>
<comment type="caution">
    <text evidence="1">The sequence shown here is derived from an EMBL/GenBank/DDBJ whole genome shotgun (WGS) entry which is preliminary data.</text>
</comment>
<gene>
    <name evidence="1" type="ORF">K0T92_08175</name>
</gene>
<dbReference type="Proteomes" id="UP000812277">
    <property type="component" value="Unassembled WGS sequence"/>
</dbReference>
<evidence type="ECO:0000313" key="2">
    <source>
        <dbReference type="Proteomes" id="UP000812277"/>
    </source>
</evidence>
<evidence type="ECO:0000313" key="1">
    <source>
        <dbReference type="EMBL" id="MBW7474720.1"/>
    </source>
</evidence>